<keyword evidence="3" id="KW-1185">Reference proteome</keyword>
<name>A0A1J9QWJ2_9EURO</name>
<evidence type="ECO:0000313" key="2">
    <source>
        <dbReference type="EMBL" id="OJD20551.1"/>
    </source>
</evidence>
<gene>
    <name evidence="2" type="ORF">ACJ73_08114</name>
</gene>
<dbReference type="AlphaFoldDB" id="A0A1J9QWJ2"/>
<sequence length="86" mass="10030">MNTPRQKVLATPRDWDEWFAITQGFAQNLKIWDLVDPDKEESMPIEEPTRPGPLSIREGASSYLDLSPTESSALQLMQKDWEYNYR</sequence>
<accession>A0A1J9QWJ2</accession>
<evidence type="ECO:0000313" key="3">
    <source>
        <dbReference type="Proteomes" id="UP000242791"/>
    </source>
</evidence>
<comment type="caution">
    <text evidence="2">The sequence shown here is derived from an EMBL/GenBank/DDBJ whole genome shotgun (WGS) entry which is preliminary data.</text>
</comment>
<protein>
    <submittedName>
        <fullName evidence="2">Uncharacterized protein</fullName>
    </submittedName>
</protein>
<dbReference type="EMBL" id="LGTZ01001814">
    <property type="protein sequence ID" value="OJD20551.1"/>
    <property type="molecule type" value="Genomic_DNA"/>
</dbReference>
<dbReference type="Proteomes" id="UP000242791">
    <property type="component" value="Unassembled WGS sequence"/>
</dbReference>
<evidence type="ECO:0000256" key="1">
    <source>
        <dbReference type="SAM" id="MobiDB-lite"/>
    </source>
</evidence>
<proteinExistence type="predicted"/>
<feature type="region of interest" description="Disordered" evidence="1">
    <location>
        <begin position="40"/>
        <end position="59"/>
    </location>
</feature>
<organism evidence="2 3">
    <name type="scientific">Blastomyces percursus</name>
    <dbReference type="NCBI Taxonomy" id="1658174"/>
    <lineage>
        <taxon>Eukaryota</taxon>
        <taxon>Fungi</taxon>
        <taxon>Dikarya</taxon>
        <taxon>Ascomycota</taxon>
        <taxon>Pezizomycotina</taxon>
        <taxon>Eurotiomycetes</taxon>
        <taxon>Eurotiomycetidae</taxon>
        <taxon>Onygenales</taxon>
        <taxon>Ajellomycetaceae</taxon>
        <taxon>Blastomyces</taxon>
    </lineage>
</organism>
<dbReference type="VEuPathDB" id="FungiDB:ACJ73_08114"/>
<reference evidence="2 3" key="1">
    <citation type="submission" date="2015-08" db="EMBL/GenBank/DDBJ databases">
        <title>Emmonsia species relationships and genome sequence.</title>
        <authorList>
            <person name="Cuomo C.A."/>
            <person name="Schwartz I.S."/>
            <person name="Kenyon C."/>
            <person name="De Hoog G.S."/>
            <person name="Govender N.P."/>
            <person name="Botha A."/>
            <person name="Moreno L."/>
            <person name="De Vries M."/>
            <person name="Munoz J.F."/>
            <person name="Stielow J.B."/>
        </authorList>
    </citation>
    <scope>NUCLEOTIDE SEQUENCE [LARGE SCALE GENOMIC DNA]</scope>
    <source>
        <strain evidence="2 3">EI222</strain>
    </source>
</reference>